<evidence type="ECO:0000256" key="1">
    <source>
        <dbReference type="SAM" id="MobiDB-lite"/>
    </source>
</evidence>
<reference evidence="3 4" key="1">
    <citation type="submission" date="2025-05" db="UniProtKB">
        <authorList>
            <consortium name="RefSeq"/>
        </authorList>
    </citation>
    <scope>IDENTIFICATION</scope>
</reference>
<feature type="compositionally biased region" description="Pro residues" evidence="1">
    <location>
        <begin position="196"/>
        <end position="208"/>
    </location>
</feature>
<protein>
    <submittedName>
        <fullName evidence="3 4">CLOCK-interacting pacemaker-like</fullName>
    </submittedName>
</protein>
<dbReference type="RefSeq" id="XP_015262518.1">
    <property type="nucleotide sequence ID" value="XM_015407032.1"/>
</dbReference>
<proteinExistence type="predicted"/>
<evidence type="ECO:0000313" key="4">
    <source>
        <dbReference type="RefSeq" id="XP_015262519.1"/>
    </source>
</evidence>
<sequence>MPSDQPSPPGHPLKPGKKTGPARSSKSESPGSEGSPRQAVKMTVGLASSGTSHHLSSEVEKDSGFSDVSSDYLSTIEQTDTEDQSASTLRHPAKLQQAPQKASRGLPGSTFAGLTPVYIVKNVALKQPLGASAPAQFLAWSGQHSLDGLQASPARVLFIQQPLATLKPLLPSQRSAAKASFPASLSAYPRIAPHPTLDPLPKAGPPAAAPTGDTSKSKRFCLEEAWVSSSKPAAPKRGGEKLGGGEPPPPPPSDPPAPTAPGPEVLPSQDAVTSSTGSGTAGLDQAEARMISRASRKLGFGNPGRQRRFQNTVEILQKSGLLGITLRTKELIRQSGNTQRDLAELREQAQLLYEAVQSNDARAWTRLQEAMSRSADYWASKGATSYPLRGQQSLPVEAAVAVDGESPPGSPVNLSLAPDASSAGPGLP</sequence>
<dbReference type="Proteomes" id="UP000694871">
    <property type="component" value="Unplaced"/>
</dbReference>
<dbReference type="PANTHER" id="PTHR34648">
    <property type="entry name" value="CLOCK-INTERACTING PACEMAKER"/>
    <property type="match status" value="1"/>
</dbReference>
<evidence type="ECO:0000313" key="3">
    <source>
        <dbReference type="RefSeq" id="XP_015262518.1"/>
    </source>
</evidence>
<dbReference type="InterPro" id="IPR031602">
    <property type="entry name" value="CIPC"/>
</dbReference>
<feature type="compositionally biased region" description="Pro residues" evidence="1">
    <location>
        <begin position="1"/>
        <end position="12"/>
    </location>
</feature>
<organism evidence="2 3">
    <name type="scientific">Gekko japonicus</name>
    <name type="common">Schlegel's Japanese gecko</name>
    <dbReference type="NCBI Taxonomy" id="146911"/>
    <lineage>
        <taxon>Eukaryota</taxon>
        <taxon>Metazoa</taxon>
        <taxon>Chordata</taxon>
        <taxon>Craniata</taxon>
        <taxon>Vertebrata</taxon>
        <taxon>Euteleostomi</taxon>
        <taxon>Lepidosauria</taxon>
        <taxon>Squamata</taxon>
        <taxon>Bifurcata</taxon>
        <taxon>Gekkota</taxon>
        <taxon>Gekkonidae</taxon>
        <taxon>Gekkoninae</taxon>
        <taxon>Gekko</taxon>
    </lineage>
</organism>
<keyword evidence="2" id="KW-1185">Reference proteome</keyword>
<feature type="compositionally biased region" description="Basic and acidic residues" evidence="1">
    <location>
        <begin position="55"/>
        <end position="64"/>
    </location>
</feature>
<feature type="region of interest" description="Disordered" evidence="1">
    <location>
        <begin position="1"/>
        <end position="107"/>
    </location>
</feature>
<evidence type="ECO:0000313" key="2">
    <source>
        <dbReference type="Proteomes" id="UP000694871"/>
    </source>
</evidence>
<dbReference type="GeneID" id="107106821"/>
<dbReference type="Pfam" id="PF15800">
    <property type="entry name" value="CiPC"/>
    <property type="match status" value="2"/>
</dbReference>
<feature type="compositionally biased region" description="Pro residues" evidence="1">
    <location>
        <begin position="246"/>
        <end position="261"/>
    </location>
</feature>
<gene>
    <name evidence="3 4" type="primary">LOC107106821</name>
</gene>
<feature type="compositionally biased region" description="Polar residues" evidence="1">
    <location>
        <begin position="66"/>
        <end position="88"/>
    </location>
</feature>
<accession>A0ABM1JM31</accession>
<feature type="compositionally biased region" description="Low complexity" evidence="1">
    <location>
        <begin position="23"/>
        <end position="37"/>
    </location>
</feature>
<name>A0ABM1JM31_GEKJA</name>
<dbReference type="PANTHER" id="PTHR34648:SF7">
    <property type="entry name" value="SI:CH211-132B12.7"/>
    <property type="match status" value="1"/>
</dbReference>
<dbReference type="RefSeq" id="XP_015262519.1">
    <property type="nucleotide sequence ID" value="XM_015407033.1"/>
</dbReference>
<feature type="region of interest" description="Disordered" evidence="1">
    <location>
        <begin position="402"/>
        <end position="428"/>
    </location>
</feature>
<feature type="region of interest" description="Disordered" evidence="1">
    <location>
        <begin position="192"/>
        <end position="284"/>
    </location>
</feature>